<dbReference type="GO" id="GO:0003743">
    <property type="term" value="F:translation initiation factor activity"/>
    <property type="evidence" value="ECO:0007669"/>
    <property type="project" value="UniProtKB-KW"/>
</dbReference>
<proteinExistence type="predicted"/>
<dbReference type="GeneID" id="39733474"/>
<dbReference type="EMBL" id="CVMV01000096">
    <property type="protein sequence ID" value="CRG97362.1"/>
    <property type="molecule type" value="Genomic_DNA"/>
</dbReference>
<dbReference type="SUPFAM" id="SSF55200">
    <property type="entry name" value="Translation initiation factor IF3, C-terminal domain"/>
    <property type="match status" value="1"/>
</dbReference>
<dbReference type="VEuPathDB" id="PlasmoDB:PGAL8A_00494100"/>
<dbReference type="AlphaFoldDB" id="A0A1J1GXS5"/>
<name>A0A1J1GXS5_PLAGA</name>
<sequence length="306" mass="36985">MNVFLLNKKLILLPTCNLKILCDICRLFYSYFTNNFFFQDKCFIKNINYSENTDYQRYLYNNILKNCFFFLKKKKNTLNENSKKNVEEKTNDDIRSKNKEDSEIKKDELINCEIDKDEINKVIKNKKIKKYEIINNIKENDTFSSNTENDKYCSFNKKEVLNSTNYKSSIYYNFDPSLKTKRIQIYYNCEMYDMERKIKKIKNLLMNGFPVDILLIYNTDNIINKSSEKQNKKFKQEENEKNKIHETNKITKFVETEKLKQTKYSLHIYIKTNLILNSIKNISVVDQIFRHFKNRNHIILIKVYPK</sequence>
<organism evidence="1 2">
    <name type="scientific">Plasmodium gallinaceum</name>
    <dbReference type="NCBI Taxonomy" id="5849"/>
    <lineage>
        <taxon>Eukaryota</taxon>
        <taxon>Sar</taxon>
        <taxon>Alveolata</taxon>
        <taxon>Apicomplexa</taxon>
        <taxon>Aconoidasida</taxon>
        <taxon>Haemosporida</taxon>
        <taxon>Plasmodiidae</taxon>
        <taxon>Plasmodium</taxon>
        <taxon>Plasmodium (Haemamoeba)</taxon>
    </lineage>
</organism>
<reference evidence="1" key="1">
    <citation type="submission" date="2015-04" db="EMBL/GenBank/DDBJ databases">
        <authorList>
            <consortium name="Pathogen Informatics"/>
        </authorList>
    </citation>
    <scope>NUCLEOTIDE SEQUENCE [LARGE SCALE GENOMIC DNA]</scope>
    <source>
        <strain evidence="1">8A</strain>
    </source>
</reference>
<comment type="caution">
    <text evidence="1">The sequence shown here is derived from an EMBL/GenBank/DDBJ whole genome shotgun (WGS) entry which is preliminary data.</text>
</comment>
<keyword evidence="2" id="KW-1185">Reference proteome</keyword>
<keyword evidence="1" id="KW-0648">Protein biosynthesis</keyword>
<accession>A0A1J1GXS5</accession>
<dbReference type="InterPro" id="IPR036788">
    <property type="entry name" value="T_IF-3_C_sf"/>
</dbReference>
<keyword evidence="1" id="KW-0396">Initiation factor</keyword>
<gene>
    <name evidence="1" type="primary">IF3b</name>
    <name evidence="1" type="ORF">PGAL8A_00494100</name>
</gene>
<dbReference type="Proteomes" id="UP000220797">
    <property type="component" value="Unassembled WGS sequence"/>
</dbReference>
<dbReference type="RefSeq" id="XP_028530164.1">
    <property type="nucleotide sequence ID" value="XM_028673741.1"/>
</dbReference>
<protein>
    <submittedName>
        <fullName evidence="1">Translation initiation factor IF-3, putative</fullName>
    </submittedName>
</protein>
<evidence type="ECO:0000313" key="2">
    <source>
        <dbReference type="Proteomes" id="UP000220797"/>
    </source>
</evidence>
<dbReference type="OrthoDB" id="375742at2759"/>
<evidence type="ECO:0000313" key="1">
    <source>
        <dbReference type="EMBL" id="CRG97362.1"/>
    </source>
</evidence>